<evidence type="ECO:0000256" key="3">
    <source>
        <dbReference type="ARBA" id="ARBA00022989"/>
    </source>
</evidence>
<feature type="transmembrane region" description="Helical" evidence="5">
    <location>
        <begin position="104"/>
        <end position="125"/>
    </location>
</feature>
<sequence>MALIGGGAERMGPKRSAEPFVWLLFSGGGMVAALVLPVLVFLFGVAFPAGWISPPDHADLLALLRNPLTRLGLLGVCVLSLVHGAHRFRFTLQDGLQLRRYETVIASACYGGALAGTAWAAYLLLAAL</sequence>
<dbReference type="NCBIfam" id="NF003977">
    <property type="entry name" value="PRK05470.1-1"/>
    <property type="match status" value="1"/>
</dbReference>
<reference evidence="6" key="1">
    <citation type="journal article" date="2015" name="Proc. Natl. Acad. Sci. U.S.A.">
        <title>Multiplexed metagenome mining using short DNA sequence tags facilitates targeted discovery of epoxyketone proteasome inhibitors.</title>
        <authorList>
            <person name="Owen J.G."/>
            <person name="Charlop-Powers Z."/>
            <person name="Smith A.G."/>
            <person name="Ternei M.A."/>
            <person name="Calle P.Y."/>
            <person name="Reddy B.V."/>
            <person name="Montiel D."/>
            <person name="Brady S.F."/>
        </authorList>
    </citation>
    <scope>NUCLEOTIDE SEQUENCE</scope>
</reference>
<dbReference type="EMBL" id="KP830095">
    <property type="protein sequence ID" value="AKA59472.1"/>
    <property type="molecule type" value="Genomic_DNA"/>
</dbReference>
<dbReference type="GO" id="GO:0006106">
    <property type="term" value="P:fumarate metabolic process"/>
    <property type="evidence" value="ECO:0007669"/>
    <property type="project" value="InterPro"/>
</dbReference>
<protein>
    <submittedName>
        <fullName evidence="6">Fumarate reductase subunit D</fullName>
    </submittedName>
</protein>
<evidence type="ECO:0000256" key="4">
    <source>
        <dbReference type="ARBA" id="ARBA00023136"/>
    </source>
</evidence>
<feature type="transmembrane region" description="Helical" evidence="5">
    <location>
        <begin position="67"/>
        <end position="84"/>
    </location>
</feature>
<evidence type="ECO:0000256" key="1">
    <source>
        <dbReference type="ARBA" id="ARBA00022475"/>
    </source>
</evidence>
<dbReference type="Gene3D" id="1.20.1300.10">
    <property type="entry name" value="Fumarate reductase/succinate dehydrogenase, transmembrane subunit"/>
    <property type="match status" value="1"/>
</dbReference>
<dbReference type="InterPro" id="IPR034804">
    <property type="entry name" value="SQR/QFR_C/D"/>
</dbReference>
<evidence type="ECO:0000256" key="2">
    <source>
        <dbReference type="ARBA" id="ARBA00022692"/>
    </source>
</evidence>
<evidence type="ECO:0000313" key="6">
    <source>
        <dbReference type="EMBL" id="AKA59472.1"/>
    </source>
</evidence>
<proteinExistence type="predicted"/>
<name>A0A0E3GLW7_9BACT</name>
<keyword evidence="4 5" id="KW-0472">Membrane</keyword>
<keyword evidence="1" id="KW-1003">Cell membrane</keyword>
<keyword evidence="3 5" id="KW-1133">Transmembrane helix</keyword>
<dbReference type="AlphaFoldDB" id="A0A0E3GLW7"/>
<dbReference type="SUPFAM" id="SSF81343">
    <property type="entry name" value="Fumarate reductase respiratory complex transmembrane subunits"/>
    <property type="match status" value="1"/>
</dbReference>
<feature type="transmembrane region" description="Helical" evidence="5">
    <location>
        <begin position="20"/>
        <end position="47"/>
    </location>
</feature>
<organism evidence="6">
    <name type="scientific">uncultured bacterium AZ_40</name>
    <dbReference type="NCBI Taxonomy" id="1630016"/>
    <lineage>
        <taxon>Bacteria</taxon>
        <taxon>environmental samples</taxon>
    </lineage>
</organism>
<dbReference type="InterPro" id="IPR003418">
    <property type="entry name" value="Fumarate_red_D"/>
</dbReference>
<evidence type="ECO:0000256" key="5">
    <source>
        <dbReference type="SAM" id="Phobius"/>
    </source>
</evidence>
<dbReference type="Pfam" id="PF02313">
    <property type="entry name" value="Fumarate_red_D"/>
    <property type="match status" value="1"/>
</dbReference>
<keyword evidence="2 5" id="KW-0812">Transmembrane</keyword>
<dbReference type="GO" id="GO:0016020">
    <property type="term" value="C:membrane"/>
    <property type="evidence" value="ECO:0007669"/>
    <property type="project" value="InterPro"/>
</dbReference>
<accession>A0A0E3GLW7</accession>